<protein>
    <submittedName>
        <fullName evidence="1">Uncharacterized protein</fullName>
    </submittedName>
</protein>
<dbReference type="Proteomes" id="UP000185860">
    <property type="component" value="Unassembled WGS sequence"/>
</dbReference>
<accession>A0A1U7IJU8</accession>
<dbReference type="RefSeq" id="WP_073594144.1">
    <property type="nucleotide sequence ID" value="NZ_MRCE01000012.1"/>
</dbReference>
<name>A0A1U7IJU8_9CYAN</name>
<organism evidence="1 2">
    <name type="scientific">[Phormidium ambiguum] IAM M-71</name>
    <dbReference type="NCBI Taxonomy" id="454136"/>
    <lineage>
        <taxon>Bacteria</taxon>
        <taxon>Bacillati</taxon>
        <taxon>Cyanobacteriota</taxon>
        <taxon>Cyanophyceae</taxon>
        <taxon>Oscillatoriophycideae</taxon>
        <taxon>Aerosakkonematales</taxon>
        <taxon>Aerosakkonemataceae</taxon>
        <taxon>Floridanema</taxon>
    </lineage>
</organism>
<dbReference type="AlphaFoldDB" id="A0A1U7IJU8"/>
<dbReference type="OrthoDB" id="8231875at2"/>
<comment type="caution">
    <text evidence="1">The sequence shown here is derived from an EMBL/GenBank/DDBJ whole genome shotgun (WGS) entry which is preliminary data.</text>
</comment>
<reference evidence="1 2" key="1">
    <citation type="submission" date="2016-11" db="EMBL/GenBank/DDBJ databases">
        <title>Draft Genome Sequences of Nine Cyanobacterial Strains from Diverse Habitats.</title>
        <authorList>
            <person name="Zhu T."/>
            <person name="Hou S."/>
            <person name="Lu X."/>
            <person name="Hess W.R."/>
        </authorList>
    </citation>
    <scope>NUCLEOTIDE SEQUENCE [LARGE SCALE GENOMIC DNA]</scope>
    <source>
        <strain evidence="1 2">IAM M-71</strain>
    </source>
</reference>
<gene>
    <name evidence="1" type="ORF">NIES2119_14215</name>
</gene>
<proteinExistence type="predicted"/>
<evidence type="ECO:0000313" key="2">
    <source>
        <dbReference type="Proteomes" id="UP000185860"/>
    </source>
</evidence>
<dbReference type="EMBL" id="MRCE01000012">
    <property type="protein sequence ID" value="OKH37395.1"/>
    <property type="molecule type" value="Genomic_DNA"/>
</dbReference>
<sequence>MSVTNSFAILAPVPEIHLLSGQEAIAQLSNDPNNEIVKIAFGSMDFEGFRQIDELRKSQSVEVFIYASDSTGDQPLHTQALWHGIYIGHVPSRNGRYPGNKKFRPPSTLSDRPTWAVYWEVQELQLLEKPIAIASLKGLNKKANFSSRFIPEGPLLIEYPK</sequence>
<evidence type="ECO:0000313" key="1">
    <source>
        <dbReference type="EMBL" id="OKH37395.1"/>
    </source>
</evidence>